<gene>
    <name evidence="6" type="ORF">SSE37_18832</name>
</gene>
<protein>
    <submittedName>
        <fullName evidence="6">Pca operon transcriptional activator PcaQ</fullName>
    </submittedName>
</protein>
<dbReference type="InterPro" id="IPR000847">
    <property type="entry name" value="LysR_HTH_N"/>
</dbReference>
<dbReference type="EMBL" id="AAYA01000001">
    <property type="protein sequence ID" value="EBA10090.1"/>
    <property type="molecule type" value="Genomic_DNA"/>
</dbReference>
<reference evidence="6 7" key="1">
    <citation type="submission" date="2006-06" db="EMBL/GenBank/DDBJ databases">
        <authorList>
            <person name="Moran M.A."/>
            <person name="Ferriera S."/>
            <person name="Johnson J."/>
            <person name="Kravitz S."/>
            <person name="Beeson K."/>
            <person name="Sutton G."/>
            <person name="Rogers Y.-H."/>
            <person name="Friedman R."/>
            <person name="Frazier M."/>
            <person name="Venter J.C."/>
        </authorList>
    </citation>
    <scope>NUCLEOTIDE SEQUENCE [LARGE SCALE GENOMIC DNA]</scope>
    <source>
        <strain evidence="6 7">E-37</strain>
    </source>
</reference>
<dbReference type="SUPFAM" id="SSF53850">
    <property type="entry name" value="Periplasmic binding protein-like II"/>
    <property type="match status" value="1"/>
</dbReference>
<comment type="similarity">
    <text evidence="1">Belongs to the LysR transcriptional regulatory family.</text>
</comment>
<dbReference type="InterPro" id="IPR005119">
    <property type="entry name" value="LysR_subst-bd"/>
</dbReference>
<dbReference type="InterPro" id="IPR050950">
    <property type="entry name" value="HTH-type_LysR_regulators"/>
</dbReference>
<dbReference type="Proteomes" id="UP000005713">
    <property type="component" value="Unassembled WGS sequence"/>
</dbReference>
<accession>A3JX54</accession>
<dbReference type="InterPro" id="IPR036390">
    <property type="entry name" value="WH_DNA-bd_sf"/>
</dbReference>
<dbReference type="GO" id="GO:0005829">
    <property type="term" value="C:cytosol"/>
    <property type="evidence" value="ECO:0007669"/>
    <property type="project" value="TreeGrafter"/>
</dbReference>
<dbReference type="InterPro" id="IPR012787">
    <property type="entry name" value="TF_PcaQ"/>
</dbReference>
<dbReference type="GO" id="GO:0045893">
    <property type="term" value="P:positive regulation of DNA-templated transcription"/>
    <property type="evidence" value="ECO:0007669"/>
    <property type="project" value="InterPro"/>
</dbReference>
<dbReference type="GO" id="GO:0019619">
    <property type="term" value="P:3,4-dihydroxybenzoate catabolic process"/>
    <property type="evidence" value="ECO:0007669"/>
    <property type="project" value="InterPro"/>
</dbReference>
<dbReference type="PANTHER" id="PTHR30419:SF8">
    <property type="entry name" value="NITROGEN ASSIMILATION TRANSCRIPTIONAL ACTIVATOR-RELATED"/>
    <property type="match status" value="1"/>
</dbReference>
<dbReference type="PANTHER" id="PTHR30419">
    <property type="entry name" value="HTH-TYPE TRANSCRIPTIONAL REGULATOR YBHD"/>
    <property type="match status" value="1"/>
</dbReference>
<name>A3JX54_SAGS3</name>
<dbReference type="GO" id="GO:0003700">
    <property type="term" value="F:DNA-binding transcription factor activity"/>
    <property type="evidence" value="ECO:0007669"/>
    <property type="project" value="InterPro"/>
</dbReference>
<keyword evidence="2" id="KW-0805">Transcription regulation</keyword>
<evidence type="ECO:0000256" key="3">
    <source>
        <dbReference type="ARBA" id="ARBA00023125"/>
    </source>
</evidence>
<dbReference type="OrthoDB" id="9814165at2"/>
<dbReference type="AlphaFoldDB" id="A3JX54"/>
<dbReference type="RefSeq" id="WP_005854622.1">
    <property type="nucleotide sequence ID" value="NZ_AAYA01000001.1"/>
</dbReference>
<dbReference type="SUPFAM" id="SSF46785">
    <property type="entry name" value="Winged helix' DNA-binding domain"/>
    <property type="match status" value="1"/>
</dbReference>
<dbReference type="Pfam" id="PF00126">
    <property type="entry name" value="HTH_1"/>
    <property type="match status" value="1"/>
</dbReference>
<dbReference type="Pfam" id="PF03466">
    <property type="entry name" value="LysR_substrate"/>
    <property type="match status" value="1"/>
</dbReference>
<evidence type="ECO:0000259" key="5">
    <source>
        <dbReference type="PROSITE" id="PS50931"/>
    </source>
</evidence>
<evidence type="ECO:0000313" key="7">
    <source>
        <dbReference type="Proteomes" id="UP000005713"/>
    </source>
</evidence>
<keyword evidence="7" id="KW-1185">Reference proteome</keyword>
<keyword evidence="3" id="KW-0238">DNA-binding</keyword>
<feature type="domain" description="HTH lysR-type" evidence="5">
    <location>
        <begin position="10"/>
        <end position="67"/>
    </location>
</feature>
<keyword evidence="4" id="KW-0804">Transcription</keyword>
<dbReference type="Gene3D" id="1.10.10.10">
    <property type="entry name" value="Winged helix-like DNA-binding domain superfamily/Winged helix DNA-binding domain"/>
    <property type="match status" value="1"/>
</dbReference>
<dbReference type="PROSITE" id="PS50931">
    <property type="entry name" value="HTH_LYSR"/>
    <property type="match status" value="1"/>
</dbReference>
<dbReference type="eggNOG" id="COG0583">
    <property type="taxonomic scope" value="Bacteria"/>
</dbReference>
<evidence type="ECO:0000256" key="2">
    <source>
        <dbReference type="ARBA" id="ARBA00023015"/>
    </source>
</evidence>
<evidence type="ECO:0000313" key="6">
    <source>
        <dbReference type="EMBL" id="EBA10090.1"/>
    </source>
</evidence>
<dbReference type="InterPro" id="IPR036388">
    <property type="entry name" value="WH-like_DNA-bd_sf"/>
</dbReference>
<dbReference type="Gene3D" id="3.40.190.10">
    <property type="entry name" value="Periplasmic binding protein-like II"/>
    <property type="match status" value="2"/>
</dbReference>
<dbReference type="NCBIfam" id="TIGR02424">
    <property type="entry name" value="TF_pcaQ"/>
    <property type="match status" value="1"/>
</dbReference>
<dbReference type="GO" id="GO:0003677">
    <property type="term" value="F:DNA binding"/>
    <property type="evidence" value="ECO:0007669"/>
    <property type="project" value="UniProtKB-KW"/>
</dbReference>
<evidence type="ECO:0000256" key="4">
    <source>
        <dbReference type="ARBA" id="ARBA00023163"/>
    </source>
</evidence>
<organism evidence="6 7">
    <name type="scientific">Sagittula stellata (strain ATCC 700073 / DSM 11524 / E-37)</name>
    <dbReference type="NCBI Taxonomy" id="388399"/>
    <lineage>
        <taxon>Bacteria</taxon>
        <taxon>Pseudomonadati</taxon>
        <taxon>Pseudomonadota</taxon>
        <taxon>Alphaproteobacteria</taxon>
        <taxon>Rhodobacterales</taxon>
        <taxon>Roseobacteraceae</taxon>
        <taxon>Sagittula</taxon>
    </lineage>
</organism>
<evidence type="ECO:0000256" key="1">
    <source>
        <dbReference type="ARBA" id="ARBA00009437"/>
    </source>
</evidence>
<sequence length="319" mass="34546">MTTISRITQVKLRHLEAFSAIARLGSLKAACAALHLSPPALSKTLKELEEGLGTTLMTRDRGGTRLTPQGALFLDFTNQSLAALHRGIAGVSDLRDGGRETLRVGALPSVAARLMPEAVARFRRAAPDTQLMLRDGSHGVLTDALKSGALDMIVGRMGAAEAMQGLSFTQLYLEPVVCVARAGHPLTKAPVSVDALADWCILYPPEDAAIRPLLDRWCLAQGLAPFPERIDCVSGAFGRNYLRVSDALWFISEGVIAQDLADGRLVSLDFDLRLTAGPVGLMTRPDTVTSRSRQLFEKALRHAVHDSTLYESESERIHK</sequence>
<comment type="caution">
    <text evidence="6">The sequence shown here is derived from an EMBL/GenBank/DDBJ whole genome shotgun (WGS) entry which is preliminary data.</text>
</comment>
<proteinExistence type="inferred from homology"/>